<accession>A0AAU9IQ24</accession>
<keyword evidence="7" id="KW-1133">Transmembrane helix</keyword>
<evidence type="ECO:0000256" key="4">
    <source>
        <dbReference type="ARBA" id="ARBA00022833"/>
    </source>
</evidence>
<dbReference type="SMART" id="SM00714">
    <property type="entry name" value="LITAF"/>
    <property type="match status" value="1"/>
</dbReference>
<name>A0AAU9IQ24_9CILI</name>
<proteinExistence type="inferred from homology"/>
<gene>
    <name evidence="9" type="ORF">BSTOLATCC_MIC9701</name>
</gene>
<feature type="compositionally biased region" description="Polar residues" evidence="6">
    <location>
        <begin position="1"/>
        <end position="11"/>
    </location>
</feature>
<keyword evidence="4" id="KW-0862">Zinc</keyword>
<dbReference type="AlphaFoldDB" id="A0AAU9IQ24"/>
<evidence type="ECO:0000256" key="2">
    <source>
        <dbReference type="ARBA" id="ARBA00005975"/>
    </source>
</evidence>
<evidence type="ECO:0000256" key="1">
    <source>
        <dbReference type="ARBA" id="ARBA00004170"/>
    </source>
</evidence>
<comment type="similarity">
    <text evidence="2">Belongs to the CDIP1/LITAF family.</text>
</comment>
<dbReference type="GO" id="GO:0008270">
    <property type="term" value="F:zinc ion binding"/>
    <property type="evidence" value="ECO:0007669"/>
    <property type="project" value="TreeGrafter"/>
</dbReference>
<dbReference type="PROSITE" id="PS51837">
    <property type="entry name" value="LITAF"/>
    <property type="match status" value="1"/>
</dbReference>
<dbReference type="PANTHER" id="PTHR23292">
    <property type="entry name" value="LIPOPOLYSACCHARIDE-INDUCED TUMOR NECROSIS FACTOR-ALPHA FACTOR"/>
    <property type="match status" value="1"/>
</dbReference>
<comment type="subcellular location">
    <subcellularLocation>
        <location evidence="1">Membrane</location>
        <topology evidence="1">Peripheral membrane protein</topology>
    </subcellularLocation>
</comment>
<keyword evidence="7" id="KW-0812">Transmembrane</keyword>
<keyword evidence="10" id="KW-1185">Reference proteome</keyword>
<dbReference type="EMBL" id="CAJZBQ010000011">
    <property type="protein sequence ID" value="CAG9313900.1"/>
    <property type="molecule type" value="Genomic_DNA"/>
</dbReference>
<feature type="transmembrane region" description="Helical" evidence="7">
    <location>
        <begin position="83"/>
        <end position="105"/>
    </location>
</feature>
<dbReference type="GO" id="GO:0016020">
    <property type="term" value="C:membrane"/>
    <property type="evidence" value="ECO:0007669"/>
    <property type="project" value="UniProtKB-SubCell"/>
</dbReference>
<evidence type="ECO:0000313" key="10">
    <source>
        <dbReference type="Proteomes" id="UP001162131"/>
    </source>
</evidence>
<evidence type="ECO:0000256" key="7">
    <source>
        <dbReference type="SAM" id="Phobius"/>
    </source>
</evidence>
<dbReference type="InterPro" id="IPR006629">
    <property type="entry name" value="LITAF"/>
</dbReference>
<keyword evidence="3" id="KW-0479">Metal-binding</keyword>
<sequence length="131" mass="14597">MDEQQCDTNQPLIEEAKTTDGISENLEVPTPESQLETQSEAKTEAPQHNETKLPIQNHQNVQLVICPKCKNEVITITKLKPGLISYLCCCAMVCLLIPCCCVPFMCRPCLDTSHICPRCKTEIYSSGLLPM</sequence>
<protein>
    <recommendedName>
        <fullName evidence="8">LITAF domain-containing protein</fullName>
    </recommendedName>
</protein>
<feature type="domain" description="LITAF" evidence="8">
    <location>
        <begin position="45"/>
        <end position="128"/>
    </location>
</feature>
<evidence type="ECO:0000256" key="5">
    <source>
        <dbReference type="ARBA" id="ARBA00023136"/>
    </source>
</evidence>
<organism evidence="9 10">
    <name type="scientific">Blepharisma stoltei</name>
    <dbReference type="NCBI Taxonomy" id="1481888"/>
    <lineage>
        <taxon>Eukaryota</taxon>
        <taxon>Sar</taxon>
        <taxon>Alveolata</taxon>
        <taxon>Ciliophora</taxon>
        <taxon>Postciliodesmatophora</taxon>
        <taxon>Heterotrichea</taxon>
        <taxon>Heterotrichida</taxon>
        <taxon>Blepharismidae</taxon>
        <taxon>Blepharisma</taxon>
    </lineage>
</organism>
<feature type="region of interest" description="Disordered" evidence="6">
    <location>
        <begin position="1"/>
        <end position="54"/>
    </location>
</feature>
<reference evidence="9" key="1">
    <citation type="submission" date="2021-09" db="EMBL/GenBank/DDBJ databases">
        <authorList>
            <consortium name="AG Swart"/>
            <person name="Singh M."/>
            <person name="Singh A."/>
            <person name="Seah K."/>
            <person name="Emmerich C."/>
        </authorList>
    </citation>
    <scope>NUCLEOTIDE SEQUENCE</scope>
    <source>
        <strain evidence="9">ATCC30299</strain>
    </source>
</reference>
<evidence type="ECO:0000256" key="6">
    <source>
        <dbReference type="SAM" id="MobiDB-lite"/>
    </source>
</evidence>
<evidence type="ECO:0000256" key="3">
    <source>
        <dbReference type="ARBA" id="ARBA00022723"/>
    </source>
</evidence>
<dbReference type="Proteomes" id="UP001162131">
    <property type="component" value="Unassembled WGS sequence"/>
</dbReference>
<dbReference type="Pfam" id="PF10601">
    <property type="entry name" value="zf-LITAF-like"/>
    <property type="match status" value="1"/>
</dbReference>
<evidence type="ECO:0000259" key="8">
    <source>
        <dbReference type="PROSITE" id="PS51837"/>
    </source>
</evidence>
<keyword evidence="5 7" id="KW-0472">Membrane</keyword>
<dbReference type="InterPro" id="IPR037519">
    <property type="entry name" value="LITAF_fam"/>
</dbReference>
<feature type="compositionally biased region" description="Basic and acidic residues" evidence="6">
    <location>
        <begin position="39"/>
        <end position="51"/>
    </location>
</feature>
<dbReference type="PANTHER" id="PTHR23292:SF6">
    <property type="entry name" value="FI16602P1-RELATED"/>
    <property type="match status" value="1"/>
</dbReference>
<comment type="caution">
    <text evidence="9">The sequence shown here is derived from an EMBL/GenBank/DDBJ whole genome shotgun (WGS) entry which is preliminary data.</text>
</comment>
<evidence type="ECO:0000313" key="9">
    <source>
        <dbReference type="EMBL" id="CAG9313900.1"/>
    </source>
</evidence>